<dbReference type="AlphaFoldDB" id="X1C708"/>
<proteinExistence type="predicted"/>
<feature type="region of interest" description="Disordered" evidence="1">
    <location>
        <begin position="134"/>
        <end position="165"/>
    </location>
</feature>
<name>X1C708_9ZZZZ</name>
<comment type="caution">
    <text evidence="2">The sequence shown here is derived from an EMBL/GenBank/DDBJ whole genome shotgun (WGS) entry which is preliminary data.</text>
</comment>
<protein>
    <submittedName>
        <fullName evidence="2">Uncharacterized protein</fullName>
    </submittedName>
</protein>
<evidence type="ECO:0000313" key="2">
    <source>
        <dbReference type="EMBL" id="GAH03851.1"/>
    </source>
</evidence>
<gene>
    <name evidence="2" type="ORF">S01H4_40049</name>
</gene>
<sequence length="165" mass="18855">MAKLTMDSARLDRDFKREMKNDERKWQIELRKLDNDRDFQNSQLRLTAQRNDFFASLPQQIGGAIAQGYADRPEGQRVQGKARAPALQAGFGESGEFECPYCLKENKQSMVAVGPTANVAQCAACNARFPIQRVDKKTQEQSQEKSQEEQEQERLAAQLRDEEQE</sequence>
<feature type="compositionally biased region" description="Basic and acidic residues" evidence="1">
    <location>
        <begin position="134"/>
        <end position="154"/>
    </location>
</feature>
<organism evidence="2">
    <name type="scientific">marine sediment metagenome</name>
    <dbReference type="NCBI Taxonomy" id="412755"/>
    <lineage>
        <taxon>unclassified sequences</taxon>
        <taxon>metagenomes</taxon>
        <taxon>ecological metagenomes</taxon>
    </lineage>
</organism>
<accession>X1C708</accession>
<reference evidence="2" key="1">
    <citation type="journal article" date="2014" name="Front. Microbiol.">
        <title>High frequency of phylogenetically diverse reductive dehalogenase-homologous genes in deep subseafloor sedimentary metagenomes.</title>
        <authorList>
            <person name="Kawai M."/>
            <person name="Futagami T."/>
            <person name="Toyoda A."/>
            <person name="Takaki Y."/>
            <person name="Nishi S."/>
            <person name="Hori S."/>
            <person name="Arai W."/>
            <person name="Tsubouchi T."/>
            <person name="Morono Y."/>
            <person name="Uchiyama I."/>
            <person name="Ito T."/>
            <person name="Fujiyama A."/>
            <person name="Inagaki F."/>
            <person name="Takami H."/>
        </authorList>
    </citation>
    <scope>NUCLEOTIDE SEQUENCE</scope>
    <source>
        <strain evidence="2">Expedition CK06-06</strain>
    </source>
</reference>
<evidence type="ECO:0000256" key="1">
    <source>
        <dbReference type="SAM" id="MobiDB-lite"/>
    </source>
</evidence>
<dbReference type="EMBL" id="BART01021769">
    <property type="protein sequence ID" value="GAH03851.1"/>
    <property type="molecule type" value="Genomic_DNA"/>
</dbReference>